<dbReference type="InterPro" id="IPR004498">
    <property type="entry name" value="Ribosomal_PrmA_MeTrfase"/>
</dbReference>
<feature type="binding site" evidence="6">
    <location>
        <position position="206"/>
    </location>
    <ligand>
        <name>S-adenosyl-L-methionine</name>
        <dbReference type="ChEBI" id="CHEBI:59789"/>
    </ligand>
</feature>
<dbReference type="CDD" id="cd02440">
    <property type="entry name" value="AdoMet_MTases"/>
    <property type="match status" value="1"/>
</dbReference>
<comment type="catalytic activity">
    <reaction evidence="6">
        <text>L-lysyl-[protein] + 3 S-adenosyl-L-methionine = N(6),N(6),N(6)-trimethyl-L-lysyl-[protein] + 3 S-adenosyl-L-homocysteine + 3 H(+)</text>
        <dbReference type="Rhea" id="RHEA:54192"/>
        <dbReference type="Rhea" id="RHEA-COMP:9752"/>
        <dbReference type="Rhea" id="RHEA-COMP:13826"/>
        <dbReference type="ChEBI" id="CHEBI:15378"/>
        <dbReference type="ChEBI" id="CHEBI:29969"/>
        <dbReference type="ChEBI" id="CHEBI:57856"/>
        <dbReference type="ChEBI" id="CHEBI:59789"/>
        <dbReference type="ChEBI" id="CHEBI:61961"/>
    </reaction>
</comment>
<dbReference type="InterPro" id="IPR050078">
    <property type="entry name" value="Ribosomal_L11_MeTrfase_PrmA"/>
</dbReference>
<comment type="caution">
    <text evidence="7">The sequence shown here is derived from an EMBL/GenBank/DDBJ whole genome shotgun (WGS) entry which is preliminary data.</text>
</comment>
<dbReference type="GO" id="GO:0005840">
    <property type="term" value="C:ribosome"/>
    <property type="evidence" value="ECO:0007669"/>
    <property type="project" value="UniProtKB-KW"/>
</dbReference>
<organism evidence="7 8">
    <name type="scientific">Lacticaseibacillus paracasei NRIC 0644</name>
    <dbReference type="NCBI Taxonomy" id="1435038"/>
    <lineage>
        <taxon>Bacteria</taxon>
        <taxon>Bacillati</taxon>
        <taxon>Bacillota</taxon>
        <taxon>Bacilli</taxon>
        <taxon>Lactobacillales</taxon>
        <taxon>Lactobacillaceae</taxon>
        <taxon>Lacticaseibacillus</taxon>
    </lineage>
</organism>
<dbReference type="GO" id="GO:0005737">
    <property type="term" value="C:cytoplasm"/>
    <property type="evidence" value="ECO:0007669"/>
    <property type="project" value="UniProtKB-SubCell"/>
</dbReference>
<evidence type="ECO:0000256" key="4">
    <source>
        <dbReference type="ARBA" id="ARBA00022679"/>
    </source>
</evidence>
<evidence type="ECO:0000256" key="3">
    <source>
        <dbReference type="ARBA" id="ARBA00022603"/>
    </source>
</evidence>
<dbReference type="HAMAP" id="MF_00735">
    <property type="entry name" value="Methyltr_PrmA"/>
    <property type="match status" value="1"/>
</dbReference>
<comment type="similarity">
    <text evidence="1 6">Belongs to the methyltransferase superfamily. PrmA family.</text>
</comment>
<keyword evidence="3 6" id="KW-0489">Methyltransferase</keyword>
<gene>
    <name evidence="6" type="primary">prmA</name>
    <name evidence="7" type="ORF">LC0644_1599</name>
</gene>
<protein>
    <recommendedName>
        <fullName evidence="6">Ribosomal protein L11 methyltransferase</fullName>
        <shortName evidence="6">L11 Mtase</shortName>
        <ecNumber evidence="6">2.1.1.-</ecNumber>
    </recommendedName>
</protein>
<dbReference type="PANTHER" id="PTHR43648">
    <property type="entry name" value="ELECTRON TRANSFER FLAVOPROTEIN BETA SUBUNIT LYSINE METHYLTRANSFERASE"/>
    <property type="match status" value="1"/>
</dbReference>
<dbReference type="EC" id="2.1.1.-" evidence="6"/>
<keyword evidence="7" id="KW-0689">Ribosomal protein</keyword>
<dbReference type="PIRSF" id="PIRSF000401">
    <property type="entry name" value="RPL11_MTase"/>
    <property type="match status" value="1"/>
</dbReference>
<evidence type="ECO:0000313" key="7">
    <source>
        <dbReference type="EMBL" id="GAN37010.1"/>
    </source>
</evidence>
<dbReference type="InterPro" id="IPR029063">
    <property type="entry name" value="SAM-dependent_MTases_sf"/>
</dbReference>
<keyword evidence="5 6" id="KW-0949">S-adenosyl-L-methionine</keyword>
<sequence>MNDWTALTVTTTTEAIEAVSNILMEAGAVGIQIKDAADFKKETVDAHGTWFDPKTVPHLASGAQVIGYFDPATSLVEQRDHIATRVRGLAQFGLDPGAATVTLADVRQADWANVWKQYYHPLRVSRFLTIVPKWEHYTPQQAGELQLTLDPGMAFGTGTHPTTQLMLSLLESVIRGGETMIDVGTGSGILAIAAERLGVGDILATDVDEIAVRNAEANIKLNPVSHITVTANDLLKGITLSADLIVANILAEVLVPLIPQVRPRLKAHGHFLLAGIIANKATLIIRTLEDNGFSIAQRREAGGWVALDAVIKETA</sequence>
<keyword evidence="4 6" id="KW-0808">Transferase</keyword>
<dbReference type="Gene3D" id="3.40.50.150">
    <property type="entry name" value="Vaccinia Virus protein VP39"/>
    <property type="match status" value="1"/>
</dbReference>
<proteinExistence type="inferred from homology"/>
<feature type="binding site" evidence="6">
    <location>
        <position position="248"/>
    </location>
    <ligand>
        <name>S-adenosyl-L-methionine</name>
        <dbReference type="ChEBI" id="CHEBI:59789"/>
    </ligand>
</feature>
<keyword evidence="2 6" id="KW-0963">Cytoplasm</keyword>
<evidence type="ECO:0000313" key="8">
    <source>
        <dbReference type="Proteomes" id="UP000032552"/>
    </source>
</evidence>
<feature type="binding site" evidence="6">
    <location>
        <position position="163"/>
    </location>
    <ligand>
        <name>S-adenosyl-L-methionine</name>
        <dbReference type="ChEBI" id="CHEBI:59789"/>
    </ligand>
</feature>
<dbReference type="AlphaFoldDB" id="A0A0C9NYC3"/>
<accession>A0A0C9NYC3</accession>
<feature type="binding site" evidence="6">
    <location>
        <position position="184"/>
    </location>
    <ligand>
        <name>S-adenosyl-L-methionine</name>
        <dbReference type="ChEBI" id="CHEBI:59789"/>
    </ligand>
</feature>
<dbReference type="SUPFAM" id="SSF53335">
    <property type="entry name" value="S-adenosyl-L-methionine-dependent methyltransferases"/>
    <property type="match status" value="1"/>
</dbReference>
<dbReference type="EMBL" id="BAYM01000091">
    <property type="protein sequence ID" value="GAN37010.1"/>
    <property type="molecule type" value="Genomic_DNA"/>
</dbReference>
<dbReference type="Pfam" id="PF06325">
    <property type="entry name" value="PrmA"/>
    <property type="match status" value="1"/>
</dbReference>
<dbReference type="GO" id="GO:0032259">
    <property type="term" value="P:methylation"/>
    <property type="evidence" value="ECO:0007669"/>
    <property type="project" value="UniProtKB-KW"/>
</dbReference>
<dbReference type="NCBIfam" id="TIGR00406">
    <property type="entry name" value="prmA"/>
    <property type="match status" value="1"/>
</dbReference>
<dbReference type="GO" id="GO:0016279">
    <property type="term" value="F:protein-lysine N-methyltransferase activity"/>
    <property type="evidence" value="ECO:0007669"/>
    <property type="project" value="RHEA"/>
</dbReference>
<evidence type="ECO:0000256" key="1">
    <source>
        <dbReference type="ARBA" id="ARBA00009741"/>
    </source>
</evidence>
<reference evidence="8" key="1">
    <citation type="submission" date="2014-05" db="EMBL/GenBank/DDBJ databases">
        <title>Whole genome sequencing of Lactobacillus casei NRIC0644.</title>
        <authorList>
            <person name="Atarashi H."/>
            <person name="Yoshida Y."/>
            <person name="Fujimura S."/>
            <person name="Tanaka N."/>
            <person name="Shiwa Y."/>
            <person name="Yoshikawa H."/>
            <person name="Okada S."/>
            <person name="Nakagawa J."/>
        </authorList>
    </citation>
    <scope>NUCLEOTIDE SEQUENCE [LARGE SCALE GENOMIC DNA]</scope>
    <source>
        <strain evidence="8">NRIC0644</strain>
    </source>
</reference>
<comment type="function">
    <text evidence="6">Methylates ribosomal protein L11.</text>
</comment>
<keyword evidence="7" id="KW-0687">Ribonucleoprotein</keyword>
<name>A0A0C9NYC3_LACPA</name>
<dbReference type="PANTHER" id="PTHR43648:SF1">
    <property type="entry name" value="ELECTRON TRANSFER FLAVOPROTEIN BETA SUBUNIT LYSINE METHYLTRANSFERASE"/>
    <property type="match status" value="1"/>
</dbReference>
<evidence type="ECO:0000256" key="5">
    <source>
        <dbReference type="ARBA" id="ARBA00022691"/>
    </source>
</evidence>
<dbReference type="Proteomes" id="UP000032552">
    <property type="component" value="Unassembled WGS sequence"/>
</dbReference>
<evidence type="ECO:0000256" key="2">
    <source>
        <dbReference type="ARBA" id="ARBA00022490"/>
    </source>
</evidence>
<evidence type="ECO:0000256" key="6">
    <source>
        <dbReference type="HAMAP-Rule" id="MF_00735"/>
    </source>
</evidence>
<comment type="subcellular location">
    <subcellularLocation>
        <location evidence="6">Cytoplasm</location>
    </subcellularLocation>
</comment>
<dbReference type="RefSeq" id="WP_045625120.1">
    <property type="nucleotide sequence ID" value="NZ_BAYM01000091.1"/>
</dbReference>